<organism evidence="10 11">
    <name type="scientific">Szabonella alba</name>
    <dbReference type="NCBI Taxonomy" id="2804194"/>
    <lineage>
        <taxon>Bacteria</taxon>
        <taxon>Pseudomonadati</taxon>
        <taxon>Pseudomonadota</taxon>
        <taxon>Alphaproteobacteria</taxon>
        <taxon>Rhodobacterales</taxon>
        <taxon>Paracoccaceae</taxon>
        <taxon>Szabonella</taxon>
    </lineage>
</organism>
<feature type="transmembrane region" description="Helical" evidence="8">
    <location>
        <begin position="182"/>
        <end position="209"/>
    </location>
</feature>
<evidence type="ECO:0000313" key="11">
    <source>
        <dbReference type="Proteomes" id="UP000648908"/>
    </source>
</evidence>
<evidence type="ECO:0000256" key="2">
    <source>
        <dbReference type="ARBA" id="ARBA00022448"/>
    </source>
</evidence>
<dbReference type="PROSITE" id="PS50928">
    <property type="entry name" value="ABC_TM1"/>
    <property type="match status" value="1"/>
</dbReference>
<keyword evidence="6 8" id="KW-1133">Transmembrane helix</keyword>
<dbReference type="Gene3D" id="1.10.3720.10">
    <property type="entry name" value="MetI-like"/>
    <property type="match status" value="1"/>
</dbReference>
<feature type="transmembrane region" description="Helical" evidence="8">
    <location>
        <begin position="7"/>
        <end position="31"/>
    </location>
</feature>
<evidence type="ECO:0000256" key="7">
    <source>
        <dbReference type="ARBA" id="ARBA00023136"/>
    </source>
</evidence>
<evidence type="ECO:0000313" key="10">
    <source>
        <dbReference type="EMBL" id="MBL4917914.1"/>
    </source>
</evidence>
<comment type="subcellular location">
    <subcellularLocation>
        <location evidence="1">Cell inner membrane</location>
        <topology evidence="1">Multi-pass membrane protein</topology>
    </subcellularLocation>
    <subcellularLocation>
        <location evidence="8">Cell membrane</location>
        <topology evidence="8">Multi-pass membrane protein</topology>
    </subcellularLocation>
</comment>
<feature type="transmembrane region" description="Helical" evidence="8">
    <location>
        <begin position="62"/>
        <end position="85"/>
    </location>
</feature>
<keyword evidence="7 8" id="KW-0472">Membrane</keyword>
<dbReference type="GO" id="GO:0005886">
    <property type="term" value="C:plasma membrane"/>
    <property type="evidence" value="ECO:0007669"/>
    <property type="project" value="UniProtKB-SubCell"/>
</dbReference>
<keyword evidence="5 8" id="KW-0812">Transmembrane</keyword>
<evidence type="ECO:0000256" key="4">
    <source>
        <dbReference type="ARBA" id="ARBA00022519"/>
    </source>
</evidence>
<reference evidence="10" key="1">
    <citation type="submission" date="2021-01" db="EMBL/GenBank/DDBJ databases">
        <title>Tabrizicola alba sp. nov. a motile alkaliphilic bacterium isolated from a soda lake.</title>
        <authorList>
            <person name="Szuroczki S."/>
            <person name="Abbaszade G."/>
            <person name="Schumann P."/>
            <person name="Toth E."/>
        </authorList>
    </citation>
    <scope>NUCLEOTIDE SEQUENCE</scope>
    <source>
        <strain evidence="10">DMG-N-6</strain>
    </source>
</reference>
<comment type="caution">
    <text evidence="10">The sequence shown here is derived from an EMBL/GenBank/DDBJ whole genome shotgun (WGS) entry which is preliminary data.</text>
</comment>
<dbReference type="InterPro" id="IPR000515">
    <property type="entry name" value="MetI-like"/>
</dbReference>
<evidence type="ECO:0000256" key="8">
    <source>
        <dbReference type="RuleBase" id="RU363032"/>
    </source>
</evidence>
<proteinExistence type="inferred from homology"/>
<feature type="transmembrane region" description="Helical" evidence="8">
    <location>
        <begin position="229"/>
        <end position="250"/>
    </location>
</feature>
<dbReference type="PANTHER" id="PTHR43357">
    <property type="entry name" value="INNER MEMBRANE ABC TRANSPORTER PERMEASE PROTEIN YDCV"/>
    <property type="match status" value="1"/>
</dbReference>
<dbReference type="Proteomes" id="UP000648908">
    <property type="component" value="Unassembled WGS sequence"/>
</dbReference>
<evidence type="ECO:0000256" key="5">
    <source>
        <dbReference type="ARBA" id="ARBA00022692"/>
    </source>
</evidence>
<dbReference type="Pfam" id="PF00528">
    <property type="entry name" value="BPD_transp_1"/>
    <property type="match status" value="1"/>
</dbReference>
<evidence type="ECO:0000256" key="3">
    <source>
        <dbReference type="ARBA" id="ARBA00022475"/>
    </source>
</evidence>
<comment type="similarity">
    <text evidence="8">Belongs to the binding-protein-dependent transport system permease family.</text>
</comment>
<dbReference type="CDD" id="cd06261">
    <property type="entry name" value="TM_PBP2"/>
    <property type="match status" value="1"/>
</dbReference>
<dbReference type="EMBL" id="JAESVN010000004">
    <property type="protein sequence ID" value="MBL4917914.1"/>
    <property type="molecule type" value="Genomic_DNA"/>
</dbReference>
<dbReference type="InterPro" id="IPR035906">
    <property type="entry name" value="MetI-like_sf"/>
</dbReference>
<dbReference type="GO" id="GO:0055085">
    <property type="term" value="P:transmembrane transport"/>
    <property type="evidence" value="ECO:0007669"/>
    <property type="project" value="InterPro"/>
</dbReference>
<feature type="transmembrane region" description="Helical" evidence="8">
    <location>
        <begin position="97"/>
        <end position="118"/>
    </location>
</feature>
<dbReference type="PANTHER" id="PTHR43357:SF4">
    <property type="entry name" value="INNER MEMBRANE ABC TRANSPORTER PERMEASE PROTEIN YDCV"/>
    <property type="match status" value="1"/>
</dbReference>
<feature type="transmembrane region" description="Helical" evidence="8">
    <location>
        <begin position="130"/>
        <end position="150"/>
    </location>
</feature>
<name>A0A8K0Y2K1_9RHOB</name>
<keyword evidence="4" id="KW-0997">Cell inner membrane</keyword>
<evidence type="ECO:0000256" key="1">
    <source>
        <dbReference type="ARBA" id="ARBA00004429"/>
    </source>
</evidence>
<feature type="domain" description="ABC transmembrane type-1" evidence="9">
    <location>
        <begin position="62"/>
        <end position="250"/>
    </location>
</feature>
<keyword evidence="11" id="KW-1185">Reference proteome</keyword>
<sequence>MNQNGPFALIFHALFILFMIAPLAVVVWVSFTPLGYIDAPTTDWSLRWYREIWNSSGFIQSFWLSLGLAFAAATLSLVAAVPAALAIARYDFHGRGFLTAMFLSPLMIPSVVLGIAFLRFMTAISITGTFYGMVLCHAVFVMPFVLRLTLASVTGMDRQAENAAISLGASNMTTFRRVTFPMILPGMVGGWVLAFITSFDELTVSVFIASPSLTTLPVRLFNHITQTTTPIVASVSAVIIFLSLAVILILERLYGLDRLLVGTKR</sequence>
<gene>
    <name evidence="10" type="ORF">JL811_11850</name>
</gene>
<dbReference type="AlphaFoldDB" id="A0A8K0Y2K1"/>
<accession>A0A8K0Y2K1</accession>
<protein>
    <submittedName>
        <fullName evidence="10">ABC transporter permease</fullName>
    </submittedName>
</protein>
<keyword evidence="3" id="KW-1003">Cell membrane</keyword>
<evidence type="ECO:0000256" key="6">
    <source>
        <dbReference type="ARBA" id="ARBA00022989"/>
    </source>
</evidence>
<dbReference type="SUPFAM" id="SSF161098">
    <property type="entry name" value="MetI-like"/>
    <property type="match status" value="1"/>
</dbReference>
<evidence type="ECO:0000259" key="9">
    <source>
        <dbReference type="PROSITE" id="PS50928"/>
    </source>
</evidence>
<dbReference type="RefSeq" id="WP_202688825.1">
    <property type="nucleotide sequence ID" value="NZ_JAESVN010000004.1"/>
</dbReference>
<keyword evidence="2 8" id="KW-0813">Transport</keyword>